<dbReference type="WBParaSite" id="ECPE_0000704701-mRNA-1">
    <property type="protein sequence ID" value="ECPE_0000704701-mRNA-1"/>
    <property type="gene ID" value="ECPE_0000704701"/>
</dbReference>
<accession>A0A183AJ98</accession>
<sequence>MLRQPDVSKRFRETTCNLNNEKQINTNTLVKLPGLWRMTTQTNLLAYGYRTVAQARRFRSSSAHSMRIQRSETMPCVKSIASNVATGRACALPIRPCESLEILASRSIEHDSRGT</sequence>
<gene>
    <name evidence="1" type="ORF">ECPE_LOCUS7033</name>
</gene>
<name>A0A183AJ98_9TREM</name>
<reference evidence="3" key="1">
    <citation type="submission" date="2016-06" db="UniProtKB">
        <authorList>
            <consortium name="WormBaseParasite"/>
        </authorList>
    </citation>
    <scope>IDENTIFICATION</scope>
</reference>
<keyword evidence="2" id="KW-1185">Reference proteome</keyword>
<dbReference type="Proteomes" id="UP000272942">
    <property type="component" value="Unassembled WGS sequence"/>
</dbReference>
<organism evidence="3">
    <name type="scientific">Echinostoma caproni</name>
    <dbReference type="NCBI Taxonomy" id="27848"/>
    <lineage>
        <taxon>Eukaryota</taxon>
        <taxon>Metazoa</taxon>
        <taxon>Spiralia</taxon>
        <taxon>Lophotrochozoa</taxon>
        <taxon>Platyhelminthes</taxon>
        <taxon>Trematoda</taxon>
        <taxon>Digenea</taxon>
        <taxon>Plagiorchiida</taxon>
        <taxon>Echinostomata</taxon>
        <taxon>Echinostomatoidea</taxon>
        <taxon>Echinostomatidae</taxon>
        <taxon>Echinostoma</taxon>
    </lineage>
</organism>
<evidence type="ECO:0000313" key="1">
    <source>
        <dbReference type="EMBL" id="VDP79981.1"/>
    </source>
</evidence>
<evidence type="ECO:0000313" key="3">
    <source>
        <dbReference type="WBParaSite" id="ECPE_0000704701-mRNA-1"/>
    </source>
</evidence>
<protein>
    <submittedName>
        <fullName evidence="1 3">Uncharacterized protein</fullName>
    </submittedName>
</protein>
<dbReference type="AlphaFoldDB" id="A0A183AJ98"/>
<evidence type="ECO:0000313" key="2">
    <source>
        <dbReference type="Proteomes" id="UP000272942"/>
    </source>
</evidence>
<dbReference type="EMBL" id="UZAN01044075">
    <property type="protein sequence ID" value="VDP79981.1"/>
    <property type="molecule type" value="Genomic_DNA"/>
</dbReference>
<reference evidence="1 2" key="2">
    <citation type="submission" date="2018-11" db="EMBL/GenBank/DDBJ databases">
        <authorList>
            <consortium name="Pathogen Informatics"/>
        </authorList>
    </citation>
    <scope>NUCLEOTIDE SEQUENCE [LARGE SCALE GENOMIC DNA]</scope>
    <source>
        <strain evidence="1 2">Egypt</strain>
    </source>
</reference>
<proteinExistence type="predicted"/>